<dbReference type="RefSeq" id="WP_153085224.1">
    <property type="nucleotide sequence ID" value="NZ_VZAM01000037.1"/>
</dbReference>
<reference evidence="2" key="1">
    <citation type="submission" date="2019-09" db="EMBL/GenBank/DDBJ databases">
        <title>Distinct polysaccharide growth profiles of human intestinal Prevotella copri isolates.</title>
        <authorList>
            <person name="Fehlner-Peach H."/>
            <person name="Magnabosco C."/>
            <person name="Raghavan V."/>
            <person name="Scher J.U."/>
            <person name="Tett A."/>
            <person name="Cox L.M."/>
            <person name="Gottsegen C."/>
            <person name="Watters A."/>
            <person name="Wiltshire- Gordon J.D."/>
            <person name="Segata N."/>
            <person name="Bonneau R."/>
            <person name="Littman D.R."/>
        </authorList>
    </citation>
    <scope>NUCLEOTIDE SEQUENCE [LARGE SCALE GENOMIC DNA]</scope>
    <source>
        <strain evidence="2">iAP146</strain>
    </source>
</reference>
<dbReference type="Proteomes" id="UP000420707">
    <property type="component" value="Unassembled WGS sequence"/>
</dbReference>
<gene>
    <name evidence="1" type="ORF">F7D90_04160</name>
</gene>
<name>A0AAW9TCQ8_9BACT</name>
<sequence length="354" mass="39188">MNSLSDNSSKNEAISFDGYLGRSAVAVNGSRGSVVDLNALKSSSELDKKGFGVFGYYSTTDHSAPEQSFDANLFNNERVTCPKDGADWTYDNKKYWPSQGHIDFYAYAPFETGKTLNKKTSATPTTTTPTFDFTVSKTIANQTDLLWANAENRTKDKLSSADKNKVKFTFAHALSRLGYTAKLNDAYSSATITLNKITLAGSSENAEIGAFYTKGTIDLSKPSSENPWTPLDKDNKLKFDWFSNDNTSSDNTLSKDKVIKNSGNEYLFVIPQDFSSTNTESNQLYVIVKYTIQYNGGTAQPKVSYTVYKKLEKNFLQGNAYTINLNIGLTPIEFDADVTPWNPKDGESIDASWN</sequence>
<proteinExistence type="predicted"/>
<evidence type="ECO:0000313" key="2">
    <source>
        <dbReference type="Proteomes" id="UP000420707"/>
    </source>
</evidence>
<dbReference type="AlphaFoldDB" id="A0AAW9TCQ8"/>
<protein>
    <submittedName>
        <fullName evidence="1">Fimbrillin family protein</fullName>
    </submittedName>
</protein>
<dbReference type="InterPro" id="IPR025049">
    <property type="entry name" value="Mfa-like_1"/>
</dbReference>
<dbReference type="Gene3D" id="2.60.40.2620">
    <property type="entry name" value="Fimbrillin-like"/>
    <property type="match status" value="1"/>
</dbReference>
<organism evidence="1 2">
    <name type="scientific">Segatella copri</name>
    <dbReference type="NCBI Taxonomy" id="165179"/>
    <lineage>
        <taxon>Bacteria</taxon>
        <taxon>Pseudomonadati</taxon>
        <taxon>Bacteroidota</taxon>
        <taxon>Bacteroidia</taxon>
        <taxon>Bacteroidales</taxon>
        <taxon>Prevotellaceae</taxon>
        <taxon>Segatella</taxon>
    </lineage>
</organism>
<dbReference type="CDD" id="cd13120">
    <property type="entry name" value="BF2867_like_N"/>
    <property type="match status" value="1"/>
</dbReference>
<comment type="caution">
    <text evidence="1">The sequence shown here is derived from an EMBL/GenBank/DDBJ whole genome shotgun (WGS) entry which is preliminary data.</text>
</comment>
<dbReference type="EMBL" id="VZCR01000026">
    <property type="protein sequence ID" value="MQN31157.1"/>
    <property type="molecule type" value="Genomic_DNA"/>
</dbReference>
<dbReference type="Pfam" id="PF13149">
    <property type="entry name" value="Mfa_like_1"/>
    <property type="match status" value="1"/>
</dbReference>
<dbReference type="Gene3D" id="2.60.40.2630">
    <property type="match status" value="1"/>
</dbReference>
<accession>A0AAW9TCQ8</accession>
<dbReference type="InterPro" id="IPR042278">
    <property type="entry name" value="Mfa-like_1_N"/>
</dbReference>
<evidence type="ECO:0000313" key="1">
    <source>
        <dbReference type="EMBL" id="MQN31157.1"/>
    </source>
</evidence>